<proteinExistence type="inferred from homology"/>
<keyword evidence="11 12" id="KW-0676">Redox-active center</keyword>
<keyword evidence="4 12" id="KW-0812">Transmembrane</keyword>
<dbReference type="Proteomes" id="UP001595880">
    <property type="component" value="Unassembled WGS sequence"/>
</dbReference>
<feature type="transmembrane region" description="Helical" evidence="13">
    <location>
        <begin position="39"/>
        <end position="57"/>
    </location>
</feature>
<keyword evidence="3 12" id="KW-0813">Transport</keyword>
<comment type="function">
    <text evidence="12">Required for disulfide bond formation in some proteins.</text>
</comment>
<evidence type="ECO:0000256" key="6">
    <source>
        <dbReference type="ARBA" id="ARBA00022989"/>
    </source>
</evidence>
<dbReference type="PIRSF" id="PIRSF036659">
    <property type="entry name" value="BdbC"/>
    <property type="match status" value="1"/>
</dbReference>
<keyword evidence="6 12" id="KW-1133">Transmembrane helix</keyword>
<feature type="transmembrane region" description="Helical" evidence="13">
    <location>
        <begin position="64"/>
        <end position="83"/>
    </location>
</feature>
<comment type="caution">
    <text evidence="12">Lacks conserved residue(s) required for the propagation of feature annotation.</text>
</comment>
<name>A0ABV8VXT0_9BACI</name>
<dbReference type="PANTHER" id="PTHR43469:SF1">
    <property type="entry name" value="SPBETA PROPHAGE-DERIVED DISULFIDE BOND FORMATION PROTEIN B"/>
    <property type="match status" value="1"/>
</dbReference>
<evidence type="ECO:0000256" key="2">
    <source>
        <dbReference type="ARBA" id="ARBA00007602"/>
    </source>
</evidence>
<dbReference type="RefSeq" id="WP_390199892.1">
    <property type="nucleotide sequence ID" value="NZ_JBHSDV010000004.1"/>
</dbReference>
<evidence type="ECO:0000313" key="15">
    <source>
        <dbReference type="Proteomes" id="UP001595880"/>
    </source>
</evidence>
<keyword evidence="9 12" id="KW-1015">Disulfide bond</keyword>
<dbReference type="Gene3D" id="1.20.1550.10">
    <property type="entry name" value="DsbB-like"/>
    <property type="match status" value="1"/>
</dbReference>
<feature type="disulfide bond" description="Redox-active" evidence="12">
    <location>
        <begin position="35"/>
        <end position="38"/>
    </location>
</feature>
<dbReference type="EMBL" id="JBHSDV010000004">
    <property type="protein sequence ID" value="MFC4388677.1"/>
    <property type="molecule type" value="Genomic_DNA"/>
</dbReference>
<comment type="subcellular location">
    <subcellularLocation>
        <location evidence="12">Cell membrane</location>
        <topology evidence="12">Multi-pass membrane protein</topology>
    </subcellularLocation>
    <subcellularLocation>
        <location evidence="1">Membrane</location>
        <topology evidence="1">Multi-pass membrane protein</topology>
    </subcellularLocation>
</comment>
<evidence type="ECO:0000256" key="8">
    <source>
        <dbReference type="ARBA" id="ARBA00023136"/>
    </source>
</evidence>
<dbReference type="InterPro" id="IPR023380">
    <property type="entry name" value="DsbB-like_sf"/>
</dbReference>
<evidence type="ECO:0000256" key="3">
    <source>
        <dbReference type="ARBA" id="ARBA00022448"/>
    </source>
</evidence>
<evidence type="ECO:0000256" key="11">
    <source>
        <dbReference type="ARBA" id="ARBA00023284"/>
    </source>
</evidence>
<comment type="similarity">
    <text evidence="2 12">Belongs to the DsbB family. BdbC subfamily.</text>
</comment>
<gene>
    <name evidence="12" type="primary">bdbC</name>
    <name evidence="14" type="ORF">ACFOZ1_12830</name>
</gene>
<sequence>MSKRNDMLLFIVWAISFIAMLGSLFYSEVMGFLPCEMCWYQRILMYPLVVIYGYAVYKKDMKYAFPGMILSGIGIVVSAYHYLMQHIPSLEEAGNGCGLIPCTTIYVDFLGFVTIPFQAFIAFVFIFSIHLFMIVQKRSV</sequence>
<evidence type="ECO:0000256" key="13">
    <source>
        <dbReference type="SAM" id="Phobius"/>
    </source>
</evidence>
<dbReference type="NCBIfam" id="NF002849">
    <property type="entry name" value="PRK03113.1"/>
    <property type="match status" value="1"/>
</dbReference>
<keyword evidence="8 12" id="KW-0472">Membrane</keyword>
<evidence type="ECO:0000256" key="9">
    <source>
        <dbReference type="ARBA" id="ARBA00023157"/>
    </source>
</evidence>
<feature type="transmembrane region" description="Helical" evidence="13">
    <location>
        <begin position="115"/>
        <end position="135"/>
    </location>
</feature>
<keyword evidence="12" id="KW-1003">Cell membrane</keyword>
<evidence type="ECO:0000256" key="7">
    <source>
        <dbReference type="ARBA" id="ARBA00023002"/>
    </source>
</evidence>
<evidence type="ECO:0000256" key="4">
    <source>
        <dbReference type="ARBA" id="ARBA00022692"/>
    </source>
</evidence>
<accession>A0ABV8VXT0</accession>
<dbReference type="HAMAP" id="MF_00287">
    <property type="entry name" value="BdbC"/>
    <property type="match status" value="1"/>
</dbReference>
<organism evidence="14 15">
    <name type="scientific">Gracilibacillus marinus</name>
    <dbReference type="NCBI Taxonomy" id="630535"/>
    <lineage>
        <taxon>Bacteria</taxon>
        <taxon>Bacillati</taxon>
        <taxon>Bacillota</taxon>
        <taxon>Bacilli</taxon>
        <taxon>Bacillales</taxon>
        <taxon>Bacillaceae</taxon>
        <taxon>Gracilibacillus</taxon>
    </lineage>
</organism>
<keyword evidence="7 12" id="KW-0560">Oxidoreductase</keyword>
<evidence type="ECO:0000256" key="10">
    <source>
        <dbReference type="ARBA" id="ARBA00023186"/>
    </source>
</evidence>
<keyword evidence="10 12" id="KW-0143">Chaperone</keyword>
<reference evidence="15" key="1">
    <citation type="journal article" date="2019" name="Int. J. Syst. Evol. Microbiol.">
        <title>The Global Catalogue of Microorganisms (GCM) 10K type strain sequencing project: providing services to taxonomists for standard genome sequencing and annotation.</title>
        <authorList>
            <consortium name="The Broad Institute Genomics Platform"/>
            <consortium name="The Broad Institute Genome Sequencing Center for Infectious Disease"/>
            <person name="Wu L."/>
            <person name="Ma J."/>
        </authorList>
    </citation>
    <scope>NUCLEOTIDE SEQUENCE [LARGE SCALE GENOMIC DNA]</scope>
    <source>
        <strain evidence="15">KACC 14058</strain>
    </source>
</reference>
<dbReference type="InterPro" id="IPR003752">
    <property type="entry name" value="DiS_bond_form_DsbB/BdbC"/>
</dbReference>
<evidence type="ECO:0000256" key="12">
    <source>
        <dbReference type="HAMAP-Rule" id="MF_00287"/>
    </source>
</evidence>
<dbReference type="PANTHER" id="PTHR43469">
    <property type="entry name" value="DISULFIDE FORMATION PROTEIN-RELATED"/>
    <property type="match status" value="1"/>
</dbReference>
<protein>
    <recommendedName>
        <fullName evidence="12">Probable disulfide formation protein</fullName>
    </recommendedName>
    <alternativeName>
        <fullName evidence="12">Disulfide oxidoreductase</fullName>
    </alternativeName>
    <alternativeName>
        <fullName evidence="12">Thiol-disulfide oxidoreductase</fullName>
    </alternativeName>
</protein>
<keyword evidence="5 12" id="KW-0249">Electron transport</keyword>
<dbReference type="SUPFAM" id="SSF158442">
    <property type="entry name" value="DsbB-like"/>
    <property type="match status" value="1"/>
</dbReference>
<evidence type="ECO:0000256" key="5">
    <source>
        <dbReference type="ARBA" id="ARBA00022982"/>
    </source>
</evidence>
<comment type="caution">
    <text evidence="14">The sequence shown here is derived from an EMBL/GenBank/DDBJ whole genome shotgun (WGS) entry which is preliminary data.</text>
</comment>
<evidence type="ECO:0000313" key="14">
    <source>
        <dbReference type="EMBL" id="MFC4388677.1"/>
    </source>
</evidence>
<dbReference type="Pfam" id="PF02600">
    <property type="entry name" value="DsbB"/>
    <property type="match status" value="1"/>
</dbReference>
<feature type="transmembrane region" description="Helical" evidence="13">
    <location>
        <begin position="7"/>
        <end position="27"/>
    </location>
</feature>
<evidence type="ECO:0000256" key="1">
    <source>
        <dbReference type="ARBA" id="ARBA00004141"/>
    </source>
</evidence>
<dbReference type="InterPro" id="IPR012187">
    <property type="entry name" value="Disulphide_bond_form_BdbC"/>
</dbReference>
<keyword evidence="15" id="KW-1185">Reference proteome</keyword>